<organism evidence="3 4">
    <name type="scientific">Globisporangium ultimum (strain ATCC 200006 / CBS 805.95 / DAOM BR144)</name>
    <name type="common">Pythium ultimum</name>
    <dbReference type="NCBI Taxonomy" id="431595"/>
    <lineage>
        <taxon>Eukaryota</taxon>
        <taxon>Sar</taxon>
        <taxon>Stramenopiles</taxon>
        <taxon>Oomycota</taxon>
        <taxon>Peronosporomycetes</taxon>
        <taxon>Pythiales</taxon>
        <taxon>Pythiaceae</taxon>
        <taxon>Globisporangium</taxon>
    </lineage>
</organism>
<feature type="compositionally biased region" description="Acidic residues" evidence="1">
    <location>
        <begin position="245"/>
        <end position="256"/>
    </location>
</feature>
<evidence type="ECO:0000313" key="3">
    <source>
        <dbReference type="EnsemblProtists" id="PYU1_T000397"/>
    </source>
</evidence>
<reference evidence="3" key="3">
    <citation type="submission" date="2015-02" db="UniProtKB">
        <authorList>
            <consortium name="EnsemblProtists"/>
        </authorList>
    </citation>
    <scope>IDENTIFICATION</scope>
    <source>
        <strain evidence="3">DAOM BR144</strain>
    </source>
</reference>
<protein>
    <submittedName>
        <fullName evidence="3">Uncharacterized protein</fullName>
    </submittedName>
</protein>
<feature type="compositionally biased region" description="Low complexity" evidence="1">
    <location>
        <begin position="413"/>
        <end position="437"/>
    </location>
</feature>
<dbReference type="InParanoid" id="K3W606"/>
<name>K3W606_GLOUD</name>
<evidence type="ECO:0000313" key="4">
    <source>
        <dbReference type="Proteomes" id="UP000019132"/>
    </source>
</evidence>
<feature type="compositionally biased region" description="Gly residues" evidence="1">
    <location>
        <begin position="206"/>
        <end position="216"/>
    </location>
</feature>
<keyword evidence="2" id="KW-0472">Membrane</keyword>
<feature type="transmembrane region" description="Helical" evidence="2">
    <location>
        <begin position="177"/>
        <end position="197"/>
    </location>
</feature>
<feature type="compositionally biased region" description="Low complexity" evidence="1">
    <location>
        <begin position="288"/>
        <end position="299"/>
    </location>
</feature>
<feature type="region of interest" description="Disordered" evidence="1">
    <location>
        <begin position="1"/>
        <end position="152"/>
    </location>
</feature>
<feature type="compositionally biased region" description="Basic and acidic residues" evidence="1">
    <location>
        <begin position="57"/>
        <end position="73"/>
    </location>
</feature>
<dbReference type="EnsemblProtists" id="PYU1_T000397">
    <property type="protein sequence ID" value="PYU1_T000397"/>
    <property type="gene ID" value="PYU1_G000397"/>
</dbReference>
<keyword evidence="2" id="KW-0812">Transmembrane</keyword>
<dbReference type="AlphaFoldDB" id="K3W606"/>
<dbReference type="OMA" id="CDDYEED"/>
<feature type="compositionally biased region" description="Polar residues" evidence="1">
    <location>
        <begin position="340"/>
        <end position="352"/>
    </location>
</feature>
<sequence length="475" mass="49813">MAQEQMDTPPKEHSVGGYVTAAESTLRAGNATETSAADVNEPGDRKTAMQEVAAATNEKRAVDTNAKSDKPADGESAAPSQPVGDADLDEELPMADEEEETSLPAIETPKEEEPAPSSNPEAKTHATEEPVEVGNPTLAPSAAPSITPEPVTTKPLLRTENAAVADSSALRSHLNQGSPLLLVSFAAICCVFLIMWVRKRKYNGSGGGATDGGVSEGGSSSKKITSKVQYSRIENDHENIFANSAEDDEEEDEFENDNNKWDDWEGDMGRLSDEGPVTTNAYNASLYANPNPFAAAPVASSYHSPEHSTPKFHLNPPPSSHTPELHDILVSSSASASTSKETGPGSNSSSDSYEVVTDDPVLLHSSPFTSSKKKSPGKPSEGDSEKQAEEDDLFSQFGMVPTFKKSVQPSPPASRSTFSQPASSSSNQSGAAVAAAAAPVSAAAASALFAAEMEDLSIGAASDEWGEDDEWVQGI</sequence>
<evidence type="ECO:0000256" key="1">
    <source>
        <dbReference type="SAM" id="MobiDB-lite"/>
    </source>
</evidence>
<dbReference type="EMBL" id="GL376636">
    <property type="status" value="NOT_ANNOTATED_CDS"/>
    <property type="molecule type" value="Genomic_DNA"/>
</dbReference>
<feature type="region of interest" description="Disordered" evidence="1">
    <location>
        <begin position="206"/>
        <end position="437"/>
    </location>
</feature>
<reference evidence="4" key="2">
    <citation type="submission" date="2010-04" db="EMBL/GenBank/DDBJ databases">
        <authorList>
            <person name="Buell R."/>
            <person name="Hamilton J."/>
            <person name="Hostetler J."/>
        </authorList>
    </citation>
    <scope>NUCLEOTIDE SEQUENCE [LARGE SCALE GENOMIC DNA]</scope>
    <source>
        <strain evidence="4">DAOM:BR144</strain>
    </source>
</reference>
<keyword evidence="4" id="KW-1185">Reference proteome</keyword>
<dbReference type="eggNOG" id="ENOG502S2JJ">
    <property type="taxonomic scope" value="Eukaryota"/>
</dbReference>
<feature type="compositionally biased region" description="Acidic residues" evidence="1">
    <location>
        <begin position="86"/>
        <end position="101"/>
    </location>
</feature>
<reference evidence="4" key="1">
    <citation type="journal article" date="2010" name="Genome Biol.">
        <title>Genome sequence of the necrotrophic plant pathogen Pythium ultimum reveals original pathogenicity mechanisms and effector repertoire.</title>
        <authorList>
            <person name="Levesque C.A."/>
            <person name="Brouwer H."/>
            <person name="Cano L."/>
            <person name="Hamilton J.P."/>
            <person name="Holt C."/>
            <person name="Huitema E."/>
            <person name="Raffaele S."/>
            <person name="Robideau G.P."/>
            <person name="Thines M."/>
            <person name="Win J."/>
            <person name="Zerillo M.M."/>
            <person name="Beakes G.W."/>
            <person name="Boore J.L."/>
            <person name="Busam D."/>
            <person name="Dumas B."/>
            <person name="Ferriera S."/>
            <person name="Fuerstenberg S.I."/>
            <person name="Gachon C.M."/>
            <person name="Gaulin E."/>
            <person name="Govers F."/>
            <person name="Grenville-Briggs L."/>
            <person name="Horner N."/>
            <person name="Hostetler J."/>
            <person name="Jiang R.H."/>
            <person name="Johnson J."/>
            <person name="Krajaejun T."/>
            <person name="Lin H."/>
            <person name="Meijer H.J."/>
            <person name="Moore B."/>
            <person name="Morris P."/>
            <person name="Phuntmart V."/>
            <person name="Puiu D."/>
            <person name="Shetty J."/>
            <person name="Stajich J.E."/>
            <person name="Tripathy S."/>
            <person name="Wawra S."/>
            <person name="van West P."/>
            <person name="Whitty B.R."/>
            <person name="Coutinho P.M."/>
            <person name="Henrissat B."/>
            <person name="Martin F."/>
            <person name="Thomas P.D."/>
            <person name="Tyler B.M."/>
            <person name="De Vries R.P."/>
            <person name="Kamoun S."/>
            <person name="Yandell M."/>
            <person name="Tisserat N."/>
            <person name="Buell C.R."/>
        </authorList>
    </citation>
    <scope>NUCLEOTIDE SEQUENCE</scope>
    <source>
        <strain evidence="4">DAOM:BR144</strain>
    </source>
</reference>
<proteinExistence type="predicted"/>
<keyword evidence="2" id="KW-1133">Transmembrane helix</keyword>
<evidence type="ECO:0000256" key="2">
    <source>
        <dbReference type="SAM" id="Phobius"/>
    </source>
</evidence>
<dbReference type="VEuPathDB" id="FungiDB:PYU1_G000397"/>
<dbReference type="HOGENOM" id="CLU_047339_0_0_1"/>
<dbReference type="Proteomes" id="UP000019132">
    <property type="component" value="Unassembled WGS sequence"/>
</dbReference>
<accession>K3W606</accession>
<feature type="compositionally biased region" description="Basic and acidic residues" evidence="1">
    <location>
        <begin position="257"/>
        <end position="273"/>
    </location>
</feature>